<protein>
    <submittedName>
        <fullName evidence="2">Peptidase</fullName>
    </submittedName>
</protein>
<dbReference type="RefSeq" id="WP_094499670.1">
    <property type="nucleotide sequence ID" value="NZ_CAWNHI010000001.1"/>
</dbReference>
<organism evidence="2 3">
    <name type="scientific">Vibrio qinghaiensis</name>
    <dbReference type="NCBI Taxonomy" id="2025808"/>
    <lineage>
        <taxon>Bacteria</taxon>
        <taxon>Pseudomonadati</taxon>
        <taxon>Pseudomonadota</taxon>
        <taxon>Gammaproteobacteria</taxon>
        <taxon>Vibrionales</taxon>
        <taxon>Vibrionaceae</taxon>
        <taxon>Vibrio</taxon>
    </lineage>
</organism>
<feature type="transmembrane region" description="Helical" evidence="1">
    <location>
        <begin position="158"/>
        <end position="179"/>
    </location>
</feature>
<keyword evidence="3" id="KW-1185">Reference proteome</keyword>
<accession>A0A223MVD2</accession>
<feature type="transmembrane region" description="Helical" evidence="1">
    <location>
        <begin position="185"/>
        <end position="206"/>
    </location>
</feature>
<evidence type="ECO:0000313" key="3">
    <source>
        <dbReference type="Proteomes" id="UP000215148"/>
    </source>
</evidence>
<proteinExistence type="predicted"/>
<gene>
    <name evidence="2" type="ORF">CCZ37_02560</name>
</gene>
<dbReference type="AlphaFoldDB" id="A0A223MVD2"/>
<name>A0A223MVD2_9VIBR</name>
<keyword evidence="1" id="KW-0812">Transmembrane</keyword>
<dbReference type="InterPro" id="IPR032307">
    <property type="entry name" value="PepSY_TM-like_2"/>
</dbReference>
<sequence>MFYKQRTFQLWARRLHIYVSMSVIGLMLFFAITGITLNRPDLFVKSQPSREQLQFTLPQSLLFEDERLVLNADTLLNYLTAHSSVRGEMSRLDTYTDYQNGVLQQGEVSASFSAPGYSAALYIDLTTAQAELDMTDYGFVAMFNDLHKGRHSGEVWKWVIDLSSVLMLVFILSGIALLLPKKSTLSYALRWCSLGLLLTFSVYWLAVP</sequence>
<evidence type="ECO:0000313" key="2">
    <source>
        <dbReference type="EMBL" id="ASU21542.1"/>
    </source>
</evidence>
<keyword evidence="1" id="KW-1133">Transmembrane helix</keyword>
<dbReference type="PANTHER" id="PTHR40115">
    <property type="entry name" value="INNER MEMBRANE PROTEIN WITH PEPSY TM HELIX"/>
    <property type="match status" value="1"/>
</dbReference>
<dbReference type="Pfam" id="PF16357">
    <property type="entry name" value="PepSY_TM_like_2"/>
    <property type="match status" value="1"/>
</dbReference>
<reference evidence="2 3" key="1">
    <citation type="submission" date="2017-08" db="EMBL/GenBank/DDBJ databases">
        <title>The Vibrio qinghaiensis sp.-Q67 is a luminous bacteria isolated firstly from Qinghai lake, Qinghai province, China, which has been proved to be very sensitive to detect environmental and food pollutants. Therefore, complete genome analysis of V. qinghaiensis sp.-Q67 highlights the potential application of this strain on detection of hazards in the contaminated environments.</title>
        <authorList>
            <person name="Gong L."/>
        </authorList>
    </citation>
    <scope>NUCLEOTIDE SEQUENCE [LARGE SCALE GENOMIC DNA]</scope>
    <source>
        <strain evidence="2 3">Q67</strain>
    </source>
</reference>
<evidence type="ECO:0000256" key="1">
    <source>
        <dbReference type="SAM" id="Phobius"/>
    </source>
</evidence>
<dbReference type="EMBL" id="CP022741">
    <property type="protein sequence ID" value="ASU21542.1"/>
    <property type="molecule type" value="Genomic_DNA"/>
</dbReference>
<keyword evidence="1" id="KW-0472">Membrane</keyword>
<dbReference type="PANTHER" id="PTHR40115:SF1">
    <property type="entry name" value="INNER MEMBRANE PROTEIN WITH PEPSY TM HELIX"/>
    <property type="match status" value="1"/>
</dbReference>
<dbReference type="KEGG" id="vqi:CCZ37_02560"/>
<feature type="transmembrane region" description="Helical" evidence="1">
    <location>
        <begin position="15"/>
        <end position="37"/>
    </location>
</feature>
<dbReference type="Proteomes" id="UP000215148">
    <property type="component" value="Chromosome 1"/>
</dbReference>